<evidence type="ECO:0000313" key="3">
    <source>
        <dbReference type="EMBL" id="NQX46481.1"/>
    </source>
</evidence>
<feature type="compositionally biased region" description="Low complexity" evidence="1">
    <location>
        <begin position="29"/>
        <end position="80"/>
    </location>
</feature>
<accession>A0ABX2DP81</accession>
<comment type="caution">
    <text evidence="3">The sequence shown here is derived from an EMBL/GenBank/DDBJ whole genome shotgun (WGS) entry which is preliminary data.</text>
</comment>
<name>A0ABX2DP81_9BACL</name>
<gene>
    <name evidence="3" type="ORF">HQN87_14155</name>
</gene>
<dbReference type="RefSeq" id="WP_173133733.1">
    <property type="nucleotide sequence ID" value="NZ_JABMKX010000007.1"/>
</dbReference>
<protein>
    <recommendedName>
        <fullName evidence="5">DUF4309 domain-containing protein</fullName>
    </recommendedName>
</protein>
<dbReference type="PROSITE" id="PS51257">
    <property type="entry name" value="PROKAR_LIPOPROTEIN"/>
    <property type="match status" value="1"/>
</dbReference>
<keyword evidence="2" id="KW-0732">Signal</keyword>
<keyword evidence="4" id="KW-1185">Reference proteome</keyword>
<feature type="chain" id="PRO_5047072540" description="DUF4309 domain-containing protein" evidence="2">
    <location>
        <begin position="30"/>
        <end position="248"/>
    </location>
</feature>
<reference evidence="3 4" key="1">
    <citation type="submission" date="2020-05" db="EMBL/GenBank/DDBJ databases">
        <title>Paenibacillus glebae, sp. nov., Paenibacillus humi sp. nov., Paenibacillus pedi sp. nov., Paenibacillus terrestris sp. nov. and Paenibacillus terricola sp. nov., isolated from a forest top soil sample.</title>
        <authorList>
            <person name="Qi S."/>
            <person name="Carlier A."/>
            <person name="Cnockaert M."/>
            <person name="Vandamme P."/>
        </authorList>
    </citation>
    <scope>NUCLEOTIDE SEQUENCE [LARGE SCALE GENOMIC DNA]</scope>
    <source>
        <strain evidence="3 4">LMG 29502</strain>
    </source>
</reference>
<organism evidence="3 4">
    <name type="scientific">Paenibacillus tritici</name>
    <dbReference type="NCBI Taxonomy" id="1873425"/>
    <lineage>
        <taxon>Bacteria</taxon>
        <taxon>Bacillati</taxon>
        <taxon>Bacillota</taxon>
        <taxon>Bacilli</taxon>
        <taxon>Bacillales</taxon>
        <taxon>Paenibacillaceae</taxon>
        <taxon>Paenibacillus</taxon>
    </lineage>
</organism>
<sequence>MGTFQKPAALLLPAILLMTLLAGCQSGTAGQAAATPGTAPASEAASTEAPAASATPAAEPAATPAEPSPAASAGTGSGSEAIKEGTIEKEGNVILKELAFVYKDHTIALSDIVDDNKLESMLGKATKKKSHTYSVDDGLNMDTLIGRTEKTYTFPGVEIKTMDSGDGKQFFIFSIKITDPKYTTVRNIKVGDSLDTLKKAYPEGKLTGDGAPEEEDDYRFAPSNYVDYMLFHVKGAKIESINISTLMD</sequence>
<evidence type="ECO:0008006" key="5">
    <source>
        <dbReference type="Google" id="ProtNLM"/>
    </source>
</evidence>
<evidence type="ECO:0000313" key="4">
    <source>
        <dbReference type="Proteomes" id="UP000711047"/>
    </source>
</evidence>
<evidence type="ECO:0000256" key="2">
    <source>
        <dbReference type="SAM" id="SignalP"/>
    </source>
</evidence>
<dbReference type="Proteomes" id="UP000711047">
    <property type="component" value="Unassembled WGS sequence"/>
</dbReference>
<dbReference type="EMBL" id="JABMKX010000007">
    <property type="protein sequence ID" value="NQX46481.1"/>
    <property type="molecule type" value="Genomic_DNA"/>
</dbReference>
<evidence type="ECO:0000256" key="1">
    <source>
        <dbReference type="SAM" id="MobiDB-lite"/>
    </source>
</evidence>
<feature type="region of interest" description="Disordered" evidence="1">
    <location>
        <begin position="29"/>
        <end position="84"/>
    </location>
</feature>
<proteinExistence type="predicted"/>
<feature type="signal peptide" evidence="2">
    <location>
        <begin position="1"/>
        <end position="29"/>
    </location>
</feature>